<name>A0ABT9RBJ8_9ACTN</name>
<keyword evidence="1" id="KW-1133">Transmembrane helix</keyword>
<keyword evidence="1" id="KW-0472">Membrane</keyword>
<organism evidence="2 3">
    <name type="scientific">Streptosporangium brasiliense</name>
    <dbReference type="NCBI Taxonomy" id="47480"/>
    <lineage>
        <taxon>Bacteria</taxon>
        <taxon>Bacillati</taxon>
        <taxon>Actinomycetota</taxon>
        <taxon>Actinomycetes</taxon>
        <taxon>Streptosporangiales</taxon>
        <taxon>Streptosporangiaceae</taxon>
        <taxon>Streptosporangium</taxon>
    </lineage>
</organism>
<keyword evidence="3" id="KW-1185">Reference proteome</keyword>
<dbReference type="EMBL" id="JAUSRB010000002">
    <property type="protein sequence ID" value="MDP9866149.1"/>
    <property type="molecule type" value="Genomic_DNA"/>
</dbReference>
<evidence type="ECO:0000256" key="1">
    <source>
        <dbReference type="SAM" id="Phobius"/>
    </source>
</evidence>
<keyword evidence="1" id="KW-0812">Transmembrane</keyword>
<comment type="caution">
    <text evidence="2">The sequence shown here is derived from an EMBL/GenBank/DDBJ whole genome shotgun (WGS) entry which is preliminary data.</text>
</comment>
<feature type="transmembrane region" description="Helical" evidence="1">
    <location>
        <begin position="21"/>
        <end position="44"/>
    </location>
</feature>
<evidence type="ECO:0000313" key="2">
    <source>
        <dbReference type="EMBL" id="MDP9866149.1"/>
    </source>
</evidence>
<evidence type="ECO:0000313" key="3">
    <source>
        <dbReference type="Proteomes" id="UP001230426"/>
    </source>
</evidence>
<accession>A0ABT9RBJ8</accession>
<dbReference type="RefSeq" id="WP_306866366.1">
    <property type="nucleotide sequence ID" value="NZ_JAUSRB010000002.1"/>
</dbReference>
<gene>
    <name evidence="2" type="ORF">J2S55_005415</name>
</gene>
<dbReference type="Proteomes" id="UP001230426">
    <property type="component" value="Unassembled WGS sequence"/>
</dbReference>
<protein>
    <submittedName>
        <fullName evidence="2">Uncharacterized protein</fullName>
    </submittedName>
</protein>
<reference evidence="2 3" key="1">
    <citation type="submission" date="2023-07" db="EMBL/GenBank/DDBJ databases">
        <title>Sequencing the genomes of 1000 actinobacteria strains.</title>
        <authorList>
            <person name="Klenk H.-P."/>
        </authorList>
    </citation>
    <scope>NUCLEOTIDE SEQUENCE [LARGE SCALE GENOMIC DNA]</scope>
    <source>
        <strain evidence="2 3">DSM 44109</strain>
    </source>
</reference>
<sequence>MTIPSGPSDSGGSQRSSLISLRVAVILATGLVAGIGAATLLVLGEVPLPLAALSGCGAAGGVTMALHKLVE</sequence>
<feature type="transmembrane region" description="Helical" evidence="1">
    <location>
        <begin position="50"/>
        <end position="70"/>
    </location>
</feature>
<proteinExistence type="predicted"/>